<protein>
    <submittedName>
        <fullName evidence="2">Uncharacterized protein</fullName>
    </submittedName>
</protein>
<dbReference type="Proteomes" id="UP000679992">
    <property type="component" value="Unassembled WGS sequence"/>
</dbReference>
<evidence type="ECO:0000313" key="3">
    <source>
        <dbReference type="Proteomes" id="UP000679992"/>
    </source>
</evidence>
<organism evidence="2 3">
    <name type="scientific">Paenibacillus vini</name>
    <dbReference type="NCBI Taxonomy" id="1476024"/>
    <lineage>
        <taxon>Bacteria</taxon>
        <taxon>Bacillati</taxon>
        <taxon>Bacillota</taxon>
        <taxon>Bacilli</taxon>
        <taxon>Bacillales</taxon>
        <taxon>Paenibacillaceae</taxon>
        <taxon>Paenibacillus</taxon>
    </lineage>
</organism>
<feature type="transmembrane region" description="Helical" evidence="1">
    <location>
        <begin position="7"/>
        <end position="25"/>
    </location>
</feature>
<name>A0ABQ4MBK2_9BACL</name>
<comment type="caution">
    <text evidence="2">The sequence shown here is derived from an EMBL/GenBank/DDBJ whole genome shotgun (WGS) entry which is preliminary data.</text>
</comment>
<dbReference type="EMBL" id="BOSL01000006">
    <property type="protein sequence ID" value="GIP53369.1"/>
    <property type="molecule type" value="Genomic_DNA"/>
</dbReference>
<accession>A0ABQ4MBK2</accession>
<sequence length="96" mass="11253">MKLKLRFFLESIIVSVTLLLFYYGFQMFRGLLLTKNYEPAIVLSHETNDQLQSSVSFGSIYEYEWVVGLVSFVLMSVVYYGVRNGMYRFIQAGRRN</sequence>
<keyword evidence="1" id="KW-0472">Membrane</keyword>
<keyword evidence="1" id="KW-1133">Transmembrane helix</keyword>
<keyword evidence="3" id="KW-1185">Reference proteome</keyword>
<gene>
    <name evidence="2" type="ORF">J42TS3_24040</name>
</gene>
<evidence type="ECO:0000256" key="1">
    <source>
        <dbReference type="SAM" id="Phobius"/>
    </source>
</evidence>
<evidence type="ECO:0000313" key="2">
    <source>
        <dbReference type="EMBL" id="GIP53369.1"/>
    </source>
</evidence>
<feature type="transmembrane region" description="Helical" evidence="1">
    <location>
        <begin position="63"/>
        <end position="82"/>
    </location>
</feature>
<reference evidence="2 3" key="1">
    <citation type="submission" date="2021-03" db="EMBL/GenBank/DDBJ databases">
        <title>Antimicrobial resistance genes in bacteria isolated from Japanese honey, and their potential for conferring macrolide and lincosamide resistance in the American foulbrood pathogen Paenibacillus larvae.</title>
        <authorList>
            <person name="Okamoto M."/>
            <person name="Kumagai M."/>
            <person name="Kanamori H."/>
            <person name="Takamatsu D."/>
        </authorList>
    </citation>
    <scope>NUCLEOTIDE SEQUENCE [LARGE SCALE GENOMIC DNA]</scope>
    <source>
        <strain evidence="2 3">J42TS3</strain>
    </source>
</reference>
<proteinExistence type="predicted"/>
<keyword evidence="1" id="KW-0812">Transmembrane</keyword>